<dbReference type="Proteomes" id="UP001230188">
    <property type="component" value="Unassembled WGS sequence"/>
</dbReference>
<comment type="caution">
    <text evidence="3">The sequence shown here is derived from an EMBL/GenBank/DDBJ whole genome shotgun (WGS) entry which is preliminary data.</text>
</comment>
<dbReference type="GO" id="GO:0004672">
    <property type="term" value="F:protein kinase activity"/>
    <property type="evidence" value="ECO:0007669"/>
    <property type="project" value="TreeGrafter"/>
</dbReference>
<reference evidence="3" key="1">
    <citation type="submission" date="2023-01" db="EMBL/GenBank/DDBJ databases">
        <title>Metagenome sequencing of chrysophaentin producing Chrysophaeum taylorii.</title>
        <authorList>
            <person name="Davison J."/>
            <person name="Bewley C."/>
        </authorList>
    </citation>
    <scope>NUCLEOTIDE SEQUENCE</scope>
    <source>
        <strain evidence="3">NIES-1699</strain>
    </source>
</reference>
<accession>A0AAD7U6L7</accession>
<dbReference type="PROSITE" id="PS51489">
    <property type="entry name" value="BUB1_N"/>
    <property type="match status" value="1"/>
</dbReference>
<dbReference type="Pfam" id="PF08311">
    <property type="entry name" value="Mad3_BUB1_I"/>
    <property type="match status" value="1"/>
</dbReference>
<evidence type="ECO:0000259" key="2">
    <source>
        <dbReference type="PROSITE" id="PS51489"/>
    </source>
</evidence>
<sequence>MVGVLDRAEVSRFEALVASASTIEPWLEYVRFCEEAFPRDSGKAVDIRERCARAFKDADAYRDDPRYVAVWLDYVDALVEPDEAFRFMRQRKIGDQVAAFWIAWALAAEAQGKRKLAADVYAKGIAKQAEPLDILQKRRADFEVRLAARDIAAPQEPAPRQPLANVGRARRPRQQPTAPPPRETGASSSAISVFVDDDLRAALPEDPGNADDWPDFGTRMGRAKENAQLPSRWPEAAIGRRVATLLPKTQQRFDIFQDFDNNNEPAAAAPFLSS</sequence>
<protein>
    <recommendedName>
        <fullName evidence="2">BUB1 N-terminal domain-containing protein</fullName>
    </recommendedName>
</protein>
<dbReference type="SMART" id="SM00777">
    <property type="entry name" value="Mad3_BUB1_I"/>
    <property type="match status" value="1"/>
</dbReference>
<dbReference type="AlphaFoldDB" id="A0AAD7U6L7"/>
<gene>
    <name evidence="3" type="ORF">CTAYLR_007395</name>
</gene>
<organism evidence="3 4">
    <name type="scientific">Chrysophaeum taylorii</name>
    <dbReference type="NCBI Taxonomy" id="2483200"/>
    <lineage>
        <taxon>Eukaryota</taxon>
        <taxon>Sar</taxon>
        <taxon>Stramenopiles</taxon>
        <taxon>Ochrophyta</taxon>
        <taxon>Pelagophyceae</taxon>
        <taxon>Pelagomonadales</taxon>
        <taxon>Pelagomonadaceae</taxon>
        <taxon>Chrysophaeum</taxon>
    </lineage>
</organism>
<keyword evidence="4" id="KW-1185">Reference proteome</keyword>
<feature type="domain" description="BUB1 N-terminal" evidence="2">
    <location>
        <begin position="9"/>
        <end position="165"/>
    </location>
</feature>
<evidence type="ECO:0000313" key="4">
    <source>
        <dbReference type="Proteomes" id="UP001230188"/>
    </source>
</evidence>
<name>A0AAD7U6L7_9STRA</name>
<dbReference type="GO" id="GO:0007094">
    <property type="term" value="P:mitotic spindle assembly checkpoint signaling"/>
    <property type="evidence" value="ECO:0007669"/>
    <property type="project" value="InterPro"/>
</dbReference>
<evidence type="ECO:0000256" key="1">
    <source>
        <dbReference type="SAM" id="MobiDB-lite"/>
    </source>
</evidence>
<dbReference type="Gene3D" id="1.25.40.430">
    <property type="match status" value="1"/>
</dbReference>
<dbReference type="InterPro" id="IPR013212">
    <property type="entry name" value="Mad3/Bub1_I"/>
</dbReference>
<dbReference type="GO" id="GO:0032991">
    <property type="term" value="C:protein-containing complex"/>
    <property type="evidence" value="ECO:0007669"/>
    <property type="project" value="UniProtKB-ARBA"/>
</dbReference>
<dbReference type="PANTHER" id="PTHR14030">
    <property type="entry name" value="MITOTIC CHECKPOINT SERINE/THREONINE-PROTEIN KINASE BUB1"/>
    <property type="match status" value="1"/>
</dbReference>
<dbReference type="InterPro" id="IPR015661">
    <property type="entry name" value="Bub1/Mad3"/>
</dbReference>
<evidence type="ECO:0000313" key="3">
    <source>
        <dbReference type="EMBL" id="KAJ8598189.1"/>
    </source>
</evidence>
<feature type="region of interest" description="Disordered" evidence="1">
    <location>
        <begin position="151"/>
        <end position="189"/>
    </location>
</feature>
<proteinExistence type="predicted"/>
<dbReference type="PANTHER" id="PTHR14030:SF4">
    <property type="entry name" value="BUB1 KINASE, ISOFORM A-RELATED"/>
    <property type="match status" value="1"/>
</dbReference>
<dbReference type="GO" id="GO:0051754">
    <property type="term" value="P:meiotic sister chromatid cohesion, centromeric"/>
    <property type="evidence" value="ECO:0007669"/>
    <property type="project" value="TreeGrafter"/>
</dbReference>
<dbReference type="EMBL" id="JAQMWT010000685">
    <property type="protein sequence ID" value="KAJ8598189.1"/>
    <property type="molecule type" value="Genomic_DNA"/>
</dbReference>